<organism evidence="2">
    <name type="scientific">marine sediment metagenome</name>
    <dbReference type="NCBI Taxonomy" id="412755"/>
    <lineage>
        <taxon>unclassified sequences</taxon>
        <taxon>metagenomes</taxon>
        <taxon>ecological metagenomes</taxon>
    </lineage>
</organism>
<dbReference type="PANTHER" id="PTHR35807">
    <property type="entry name" value="TRANSCRIPTIONAL REGULATOR REDD-RELATED"/>
    <property type="match status" value="1"/>
</dbReference>
<comment type="caution">
    <text evidence="2">The sequence shown here is derived from an EMBL/GenBank/DDBJ whole genome shotgun (WGS) entry which is preliminary data.</text>
</comment>
<reference evidence="2" key="1">
    <citation type="journal article" date="2014" name="Front. Microbiol.">
        <title>High frequency of phylogenetically diverse reductive dehalogenase-homologous genes in deep subseafloor sedimentary metagenomes.</title>
        <authorList>
            <person name="Kawai M."/>
            <person name="Futagami T."/>
            <person name="Toyoda A."/>
            <person name="Takaki Y."/>
            <person name="Nishi S."/>
            <person name="Hori S."/>
            <person name="Arai W."/>
            <person name="Tsubouchi T."/>
            <person name="Morono Y."/>
            <person name="Uchiyama I."/>
            <person name="Ito T."/>
            <person name="Fujiyama A."/>
            <person name="Inagaki F."/>
            <person name="Takami H."/>
        </authorList>
    </citation>
    <scope>NUCLEOTIDE SEQUENCE</scope>
    <source>
        <strain evidence="2">Expedition CK06-06</strain>
    </source>
</reference>
<evidence type="ECO:0000313" key="2">
    <source>
        <dbReference type="EMBL" id="GAH97374.1"/>
    </source>
</evidence>
<dbReference type="AlphaFoldDB" id="X1L4L1"/>
<evidence type="ECO:0000259" key="1">
    <source>
        <dbReference type="SMART" id="SM01043"/>
    </source>
</evidence>
<name>X1L4L1_9ZZZZ</name>
<dbReference type="PANTHER" id="PTHR35807:SF2">
    <property type="entry name" value="TRANSCRIPTIONAL ACTIVATOR DOMAIN"/>
    <property type="match status" value="1"/>
</dbReference>
<dbReference type="InterPro" id="IPR005158">
    <property type="entry name" value="BTAD"/>
</dbReference>
<dbReference type="InterPro" id="IPR011990">
    <property type="entry name" value="TPR-like_helical_dom_sf"/>
</dbReference>
<protein>
    <recommendedName>
        <fullName evidence="1">Bacterial transcriptional activator domain-containing protein</fullName>
    </recommendedName>
</protein>
<dbReference type="SMART" id="SM00028">
    <property type="entry name" value="TPR"/>
    <property type="match status" value="3"/>
</dbReference>
<dbReference type="InterPro" id="IPR019734">
    <property type="entry name" value="TPR_rpt"/>
</dbReference>
<dbReference type="SUPFAM" id="SSF48452">
    <property type="entry name" value="TPR-like"/>
    <property type="match status" value="1"/>
</dbReference>
<feature type="domain" description="Bacterial transcriptional activator" evidence="1">
    <location>
        <begin position="68"/>
        <end position="212"/>
    </location>
</feature>
<feature type="non-terminal residue" evidence="2">
    <location>
        <position position="1"/>
    </location>
</feature>
<dbReference type="EMBL" id="BARV01000362">
    <property type="protein sequence ID" value="GAH97374.1"/>
    <property type="molecule type" value="Genomic_DNA"/>
</dbReference>
<gene>
    <name evidence="2" type="ORF">S06H3_01447</name>
</gene>
<dbReference type="Gene3D" id="1.25.40.10">
    <property type="entry name" value="Tetratricopeptide repeat domain"/>
    <property type="match status" value="1"/>
</dbReference>
<dbReference type="InterPro" id="IPR051677">
    <property type="entry name" value="AfsR-DnrI-RedD_regulator"/>
</dbReference>
<sequence length="213" mass="24770">QLFSIFIISILKNEQLNREKIGALLWPNLASSKITNNFHVCLSQLKKVIGNDYISYKSRVYKLNNVWIDALEFKDLIHNGKAMLNQGKIHPAEIKFKKAIELYKGNFFEDSYDSWVDEIRNELLSLYRRALLMLGEVCLRKLRFDEAIEMGKNILNLDPFDEEGHRFLIRTYSISGEKAKAINQYIKCADLFQKELNCLPSDQTQKLYNAIVG</sequence>
<accession>X1L4L1</accession>
<proteinExistence type="predicted"/>
<dbReference type="PROSITE" id="PS50005">
    <property type="entry name" value="TPR"/>
    <property type="match status" value="1"/>
</dbReference>
<dbReference type="Pfam" id="PF03704">
    <property type="entry name" value="BTAD"/>
    <property type="match status" value="1"/>
</dbReference>
<dbReference type="SMART" id="SM01043">
    <property type="entry name" value="BTAD"/>
    <property type="match status" value="1"/>
</dbReference>